<evidence type="ECO:0000256" key="2">
    <source>
        <dbReference type="ARBA" id="ARBA00023268"/>
    </source>
</evidence>
<sequence>LLEADPGLALTDIGHSLATTRATFEQRAVLLAGDRDGFLAALRTLAEGGDGPSVVRGAPAAGKLALLFTGQGSQRLGMGRELYDTYPVFAEALDDAAWYLEEQLELPLLDVLFAEPGTPEAALLDRTDYTQPALFAVEVALYRLAESWGLRPDLLAGHSIGEIAAAHVAGVLSLEDAAALVAARGRLMGELPAGGAMVALQATEDEVLPLLAGREDRIGVAAVNGPRSVVVSGAEEVALEIAAAFEARGRKTKRLTVSHAFHSPLMDGMLAEFRRVAQVLEYAPPRIPVVSTFTGRVATAEELCSPEYWVNHVRAAVRFLDGVRTLADKGATTFLELGPDAVLTAMAQDCLSDADADADGTGYAPALRGGRPEAETLTAAVALAYVRGKKADWAAPYATTGARTIDLPTYAFQRQRYWLNAPAPAGPGAEVAPGGAVDGRFWDVVERGDVAALAAELAVDPGVSLG</sequence>
<dbReference type="Gene3D" id="3.30.70.3290">
    <property type="match status" value="1"/>
</dbReference>
<dbReference type="InterPro" id="IPR041618">
    <property type="entry name" value="PKS_DE"/>
</dbReference>
<dbReference type="PANTHER" id="PTHR43775">
    <property type="entry name" value="FATTY ACID SYNTHASE"/>
    <property type="match status" value="1"/>
</dbReference>
<dbReference type="Pfam" id="PF18369">
    <property type="entry name" value="PKS_DE"/>
    <property type="match status" value="1"/>
</dbReference>
<evidence type="ECO:0000256" key="1">
    <source>
        <dbReference type="ARBA" id="ARBA00022679"/>
    </source>
</evidence>
<evidence type="ECO:0000259" key="4">
    <source>
        <dbReference type="SMART" id="SM00827"/>
    </source>
</evidence>
<protein>
    <submittedName>
        <fullName evidence="5">Acyltransferase domain-containing protein</fullName>
    </submittedName>
</protein>
<keyword evidence="1" id="KW-0808">Transferase</keyword>
<reference evidence="5 6" key="1">
    <citation type="submission" date="2024-11" db="EMBL/GenBank/DDBJ databases">
        <title>The Natural Products Discovery Center: Release of the First 8490 Sequenced Strains for Exploring Actinobacteria Biosynthetic Diversity.</title>
        <authorList>
            <person name="Kalkreuter E."/>
            <person name="Kautsar S.A."/>
            <person name="Yang D."/>
            <person name="Bader C.D."/>
            <person name="Teijaro C.N."/>
            <person name="Fluegel L."/>
            <person name="Davis C.M."/>
            <person name="Simpson J.R."/>
            <person name="Lauterbach L."/>
            <person name="Steele A.D."/>
            <person name="Gui C."/>
            <person name="Meng S."/>
            <person name="Li G."/>
            <person name="Viehrig K."/>
            <person name="Ye F."/>
            <person name="Su P."/>
            <person name="Kiefer A.F."/>
            <person name="Nichols A."/>
            <person name="Cepeda A.J."/>
            <person name="Yan W."/>
            <person name="Fan B."/>
            <person name="Jiang Y."/>
            <person name="Adhikari A."/>
            <person name="Zheng C.-J."/>
            <person name="Schuster L."/>
            <person name="Cowan T.M."/>
            <person name="Smanski M.J."/>
            <person name="Chevrette M.G."/>
            <person name="De Carvalho L.P.S."/>
            <person name="Shen B."/>
        </authorList>
    </citation>
    <scope>NUCLEOTIDE SEQUENCE [LARGE SCALE GENOMIC DNA]</scope>
    <source>
        <strain evidence="5 6">NPDC020863</strain>
    </source>
</reference>
<evidence type="ECO:0000256" key="3">
    <source>
        <dbReference type="ARBA" id="ARBA00023315"/>
    </source>
</evidence>
<proteinExistence type="predicted"/>
<dbReference type="InterPro" id="IPR001227">
    <property type="entry name" value="Ac_transferase_dom_sf"/>
</dbReference>
<dbReference type="PANTHER" id="PTHR43775:SF51">
    <property type="entry name" value="INACTIVE PHENOLPHTHIOCEROL SYNTHESIS POLYKETIDE SYNTHASE TYPE I PKS1-RELATED"/>
    <property type="match status" value="1"/>
</dbReference>
<keyword evidence="2" id="KW-0511">Multifunctional enzyme</keyword>
<gene>
    <name evidence="5" type="ORF">ACI2L5_54245</name>
</gene>
<evidence type="ECO:0000313" key="6">
    <source>
        <dbReference type="Proteomes" id="UP001620295"/>
    </source>
</evidence>
<dbReference type="InterPro" id="IPR016036">
    <property type="entry name" value="Malonyl_transacylase_ACP-bd"/>
</dbReference>
<feature type="non-terminal residue" evidence="5">
    <location>
        <position position="1"/>
    </location>
</feature>
<keyword evidence="3 5" id="KW-0012">Acyltransferase</keyword>
<feature type="domain" description="Malonyl-CoA:ACP transacylase (MAT)" evidence="4">
    <location>
        <begin position="67"/>
        <end position="371"/>
    </location>
</feature>
<keyword evidence="6" id="KW-1185">Reference proteome</keyword>
<dbReference type="RefSeq" id="WP_404749503.1">
    <property type="nucleotide sequence ID" value="NZ_JBJDQH010000308.1"/>
</dbReference>
<evidence type="ECO:0000313" key="5">
    <source>
        <dbReference type="EMBL" id="MFK4273736.1"/>
    </source>
</evidence>
<dbReference type="Pfam" id="PF00698">
    <property type="entry name" value="Acyl_transf_1"/>
    <property type="match status" value="1"/>
</dbReference>
<dbReference type="Gene3D" id="6.10.140.1830">
    <property type="match status" value="1"/>
</dbReference>
<dbReference type="InterPro" id="IPR016035">
    <property type="entry name" value="Acyl_Trfase/lysoPLipase"/>
</dbReference>
<dbReference type="EMBL" id="JBJDQH010000308">
    <property type="protein sequence ID" value="MFK4273736.1"/>
    <property type="molecule type" value="Genomic_DNA"/>
</dbReference>
<accession>A0ABW8M6M4</accession>
<organism evidence="5 6">
    <name type="scientific">Streptomyces milbemycinicus</name>
    <dbReference type="NCBI Taxonomy" id="476552"/>
    <lineage>
        <taxon>Bacteria</taxon>
        <taxon>Bacillati</taxon>
        <taxon>Actinomycetota</taxon>
        <taxon>Actinomycetes</taxon>
        <taxon>Kitasatosporales</taxon>
        <taxon>Streptomycetaceae</taxon>
        <taxon>Streptomyces</taxon>
    </lineage>
</organism>
<dbReference type="SUPFAM" id="SSF52151">
    <property type="entry name" value="FabD/lysophospholipase-like"/>
    <property type="match status" value="1"/>
</dbReference>
<comment type="caution">
    <text evidence="5">The sequence shown here is derived from an EMBL/GenBank/DDBJ whole genome shotgun (WGS) entry which is preliminary data.</text>
</comment>
<name>A0ABW8M6M4_9ACTN</name>
<dbReference type="Proteomes" id="UP001620295">
    <property type="component" value="Unassembled WGS sequence"/>
</dbReference>
<dbReference type="SMART" id="SM00827">
    <property type="entry name" value="PKS_AT"/>
    <property type="match status" value="1"/>
</dbReference>
<dbReference type="InterPro" id="IPR014043">
    <property type="entry name" value="Acyl_transferase_dom"/>
</dbReference>
<dbReference type="InterPro" id="IPR050091">
    <property type="entry name" value="PKS_NRPS_Biosynth_Enz"/>
</dbReference>
<dbReference type="Gene3D" id="3.40.366.10">
    <property type="entry name" value="Malonyl-Coenzyme A Acyl Carrier Protein, domain 2"/>
    <property type="match status" value="1"/>
</dbReference>
<dbReference type="GO" id="GO:0016746">
    <property type="term" value="F:acyltransferase activity"/>
    <property type="evidence" value="ECO:0007669"/>
    <property type="project" value="UniProtKB-KW"/>
</dbReference>
<dbReference type="SUPFAM" id="SSF55048">
    <property type="entry name" value="Probable ACP-binding domain of malonyl-CoA ACP transacylase"/>
    <property type="match status" value="1"/>
</dbReference>
<feature type="non-terminal residue" evidence="5">
    <location>
        <position position="466"/>
    </location>
</feature>